<dbReference type="AlphaFoldDB" id="A0A1T5LM37"/>
<evidence type="ECO:0000313" key="11">
    <source>
        <dbReference type="Proteomes" id="UP000190285"/>
    </source>
</evidence>
<dbReference type="PANTHER" id="PTHR30572">
    <property type="entry name" value="MEMBRANE COMPONENT OF TRANSPORTER-RELATED"/>
    <property type="match status" value="1"/>
</dbReference>
<reference evidence="10 11" key="1">
    <citation type="submission" date="2017-02" db="EMBL/GenBank/DDBJ databases">
        <authorList>
            <person name="Peterson S.W."/>
        </authorList>
    </citation>
    <scope>NUCLEOTIDE SEQUENCE [LARGE SCALE GENOMIC DNA]</scope>
    <source>
        <strain evidence="10 11">M1</strain>
    </source>
</reference>
<dbReference type="Pfam" id="PF12704">
    <property type="entry name" value="MacB_PCD"/>
    <property type="match status" value="1"/>
</dbReference>
<dbReference type="OrthoDB" id="9770099at2"/>
<feature type="domain" description="MacB-like periplasmic core" evidence="9">
    <location>
        <begin position="21"/>
        <end position="287"/>
    </location>
</feature>
<dbReference type="Proteomes" id="UP000190285">
    <property type="component" value="Unassembled WGS sequence"/>
</dbReference>
<gene>
    <name evidence="10" type="ORF">SAMN02194393_03072</name>
</gene>
<feature type="transmembrane region" description="Helical" evidence="7">
    <location>
        <begin position="359"/>
        <end position="386"/>
    </location>
</feature>
<comment type="similarity">
    <text evidence="6">Belongs to the ABC-4 integral membrane protein family.</text>
</comment>
<keyword evidence="11" id="KW-1185">Reference proteome</keyword>
<name>A0A1T5LM37_9FIRM</name>
<dbReference type="STRING" id="36842.SAMN02194393_03072"/>
<feature type="transmembrane region" description="Helical" evidence="7">
    <location>
        <begin position="21"/>
        <end position="42"/>
    </location>
</feature>
<dbReference type="InterPro" id="IPR003838">
    <property type="entry name" value="ABC3_permease_C"/>
</dbReference>
<keyword evidence="5 7" id="KW-0472">Membrane</keyword>
<keyword evidence="3 7" id="KW-0812">Transmembrane</keyword>
<evidence type="ECO:0000259" key="8">
    <source>
        <dbReference type="Pfam" id="PF02687"/>
    </source>
</evidence>
<dbReference type="InterPro" id="IPR050250">
    <property type="entry name" value="Macrolide_Exporter_MacB"/>
</dbReference>
<dbReference type="InterPro" id="IPR025857">
    <property type="entry name" value="MacB_PCD"/>
</dbReference>
<feature type="transmembrane region" description="Helical" evidence="7">
    <location>
        <begin position="313"/>
        <end position="338"/>
    </location>
</feature>
<dbReference type="Pfam" id="PF02687">
    <property type="entry name" value="FtsX"/>
    <property type="match status" value="1"/>
</dbReference>
<dbReference type="PANTHER" id="PTHR30572:SF4">
    <property type="entry name" value="ABC TRANSPORTER PERMEASE YTRF"/>
    <property type="match status" value="1"/>
</dbReference>
<organism evidence="10 11">
    <name type="scientific">Maledivibacter halophilus</name>
    <dbReference type="NCBI Taxonomy" id="36842"/>
    <lineage>
        <taxon>Bacteria</taxon>
        <taxon>Bacillati</taxon>
        <taxon>Bacillota</taxon>
        <taxon>Clostridia</taxon>
        <taxon>Peptostreptococcales</taxon>
        <taxon>Caminicellaceae</taxon>
        <taxon>Maledivibacter</taxon>
    </lineage>
</organism>
<protein>
    <submittedName>
        <fullName evidence="10">Putative ABC transport system permease protein</fullName>
    </submittedName>
</protein>
<evidence type="ECO:0000313" key="10">
    <source>
        <dbReference type="EMBL" id="SKC76974.1"/>
    </source>
</evidence>
<dbReference type="GO" id="GO:0022857">
    <property type="term" value="F:transmembrane transporter activity"/>
    <property type="evidence" value="ECO:0007669"/>
    <property type="project" value="TreeGrafter"/>
</dbReference>
<evidence type="ECO:0000256" key="3">
    <source>
        <dbReference type="ARBA" id="ARBA00022692"/>
    </source>
</evidence>
<accession>A0A1T5LM37</accession>
<proteinExistence type="inferred from homology"/>
<feature type="domain" description="ABC3 transporter permease C-terminal" evidence="8">
    <location>
        <begin position="317"/>
        <end position="444"/>
    </location>
</feature>
<evidence type="ECO:0000259" key="9">
    <source>
        <dbReference type="Pfam" id="PF12704"/>
    </source>
</evidence>
<sequence length="451" mass="49907">MKIKEYIIMAFSNLRKRRARTFLTAFAVSIGVMLIITMLSLGKGVENLIINSLEEFNTVNKISLLPKDYEKPKEGDESTLDADDDINLKSEYKVITEDVLEKIAKREEIKDIVVEVSADAKELRIGEKRVKINGFSGIDMNYNIYSDLTLQSARKKENDEKLPLLLGGDLIKNPQSNEAVVTESLMKKLGFNKADEILGKEIDIISDRSQSGIKEDPLITKVEIVGVVNGKVDSSESLFTSIVVSDEVNKFLNRNDKYIYEKTGPSNVSVNVKNAEDVKTINDYIKEELGYDTFSMEGIAEIIKVVFTVIKTFLAIGGVIILLVASLGVINTMFMAIYERTRSIGVMKAVGASSSDIKSIFLVESGTIGFLGGILGTVFSIINIQLVKTIAIMMLKSKGIEDIEFLKDIFISPVSICVITILFSIIITVFAGLYPSSRAAKLNPIEAIRHE</sequence>
<evidence type="ECO:0000256" key="5">
    <source>
        <dbReference type="ARBA" id="ARBA00023136"/>
    </source>
</evidence>
<keyword evidence="4 7" id="KW-1133">Transmembrane helix</keyword>
<evidence type="ECO:0000256" key="6">
    <source>
        <dbReference type="ARBA" id="ARBA00038076"/>
    </source>
</evidence>
<comment type="subcellular location">
    <subcellularLocation>
        <location evidence="1">Cell membrane</location>
        <topology evidence="1">Multi-pass membrane protein</topology>
    </subcellularLocation>
</comment>
<feature type="transmembrane region" description="Helical" evidence="7">
    <location>
        <begin position="409"/>
        <end position="434"/>
    </location>
</feature>
<keyword evidence="2" id="KW-1003">Cell membrane</keyword>
<evidence type="ECO:0000256" key="4">
    <source>
        <dbReference type="ARBA" id="ARBA00022989"/>
    </source>
</evidence>
<evidence type="ECO:0000256" key="7">
    <source>
        <dbReference type="SAM" id="Phobius"/>
    </source>
</evidence>
<evidence type="ECO:0000256" key="1">
    <source>
        <dbReference type="ARBA" id="ARBA00004651"/>
    </source>
</evidence>
<dbReference type="EMBL" id="FUZT01000007">
    <property type="protein sequence ID" value="SKC76974.1"/>
    <property type="molecule type" value="Genomic_DNA"/>
</dbReference>
<dbReference type="GO" id="GO:0005886">
    <property type="term" value="C:plasma membrane"/>
    <property type="evidence" value="ECO:0007669"/>
    <property type="project" value="UniProtKB-SubCell"/>
</dbReference>
<dbReference type="RefSeq" id="WP_079492764.1">
    <property type="nucleotide sequence ID" value="NZ_FUZT01000007.1"/>
</dbReference>
<evidence type="ECO:0000256" key="2">
    <source>
        <dbReference type="ARBA" id="ARBA00022475"/>
    </source>
</evidence>